<dbReference type="SUPFAM" id="SSF52794">
    <property type="entry name" value="PTS system IIB component-like"/>
    <property type="match status" value="1"/>
</dbReference>
<dbReference type="GO" id="GO:0008982">
    <property type="term" value="F:protein-N(PI)-phosphohistidine-sugar phosphotransferase activity"/>
    <property type="evidence" value="ECO:0007669"/>
    <property type="project" value="InterPro"/>
</dbReference>
<comment type="subcellular location">
    <subcellularLocation>
        <location evidence="1">Cytoplasm</location>
    </subcellularLocation>
</comment>
<keyword evidence="4" id="KW-0597">Phosphoprotein</keyword>
<evidence type="ECO:0000256" key="11">
    <source>
        <dbReference type="SAM" id="MobiDB-lite"/>
    </source>
</evidence>
<reference evidence="13 14" key="1">
    <citation type="submission" date="2017-06" db="EMBL/GenBank/DDBJ databases">
        <authorList>
            <consortium name="Pathogen Informatics"/>
        </authorList>
    </citation>
    <scope>NUCLEOTIDE SEQUENCE [LARGE SCALE GENOMIC DNA]</scope>
    <source>
        <strain evidence="13 14">NCTC13039</strain>
    </source>
</reference>
<keyword evidence="5 13" id="KW-0808">Transferase</keyword>
<dbReference type="InterPro" id="IPR003501">
    <property type="entry name" value="PTS_EIIB_2/3"/>
</dbReference>
<dbReference type="Proteomes" id="UP000242637">
    <property type="component" value="Chromosome 1"/>
</dbReference>
<dbReference type="KEGG" id="dco:SAMEA4475696_1768"/>
<dbReference type="InterPro" id="IPR036095">
    <property type="entry name" value="PTS_EIIB-like_sf"/>
</dbReference>
<dbReference type="Gene3D" id="3.40.930.10">
    <property type="entry name" value="Mannitol-specific EII, Chain A"/>
    <property type="match status" value="1"/>
</dbReference>
<keyword evidence="3" id="KW-0963">Cytoplasm</keyword>
<organism evidence="13 14">
    <name type="scientific">Dermatophilus congolensis</name>
    <dbReference type="NCBI Taxonomy" id="1863"/>
    <lineage>
        <taxon>Bacteria</taxon>
        <taxon>Bacillati</taxon>
        <taxon>Actinomycetota</taxon>
        <taxon>Actinomycetes</taxon>
        <taxon>Micrococcales</taxon>
        <taxon>Dermatophilaceae</taxon>
        <taxon>Dermatophilus</taxon>
    </lineage>
</organism>
<evidence type="ECO:0000256" key="1">
    <source>
        <dbReference type="ARBA" id="ARBA00004496"/>
    </source>
</evidence>
<keyword evidence="7" id="KW-0418">Kinase</keyword>
<keyword evidence="6" id="KW-0598">Phosphotransferase system</keyword>
<gene>
    <name evidence="13" type="primary">ulaC</name>
    <name evidence="13" type="ORF">SAMEA4475696_01768</name>
</gene>
<evidence type="ECO:0000256" key="9">
    <source>
        <dbReference type="ARBA" id="ARBA00041175"/>
    </source>
</evidence>
<evidence type="ECO:0000256" key="6">
    <source>
        <dbReference type="ARBA" id="ARBA00022683"/>
    </source>
</evidence>
<sequence>MSRLKELLPIEAVNVNITAPDWRCAISEAGALLNATGTADPAYTDAMIATVDTHGPYIVIAPGFAFAHARPDSSVHHTGMSAIRLTHPVEFGNPDNDPVTLIVALAATDSDAHQQALAELAGLLSDPTRRAAIETATTATELHAALTTDPTSQPATPTPPTPVTPKIETPSTHENAIPSKGFILTVCGNGLGTSLFLKNTLESVLTTWGWDKYIRVEATDTISARGRAKEADVLLTSGAIAAALGEVGVPVVVIDDFTSSPQIDAALRYVYAV</sequence>
<comment type="function">
    <text evidence="8">The phosphoenolpyruvate-dependent sugar phosphotransferase system (sugar PTS), a major carbohydrate active transport system, catalyzes the phosphorylation of incoming sugar substrates concomitantly with their translocation across the cell membrane. The enzyme II UlaABC PTS system is involved in ascorbate transport.</text>
</comment>
<dbReference type="InterPro" id="IPR002178">
    <property type="entry name" value="PTS_EIIA_type-2_dom"/>
</dbReference>
<dbReference type="CDD" id="cd05563">
    <property type="entry name" value="PTS_IIB_ascorbate"/>
    <property type="match status" value="1"/>
</dbReference>
<dbReference type="Gene3D" id="3.40.50.2300">
    <property type="match status" value="1"/>
</dbReference>
<dbReference type="SUPFAM" id="SSF55804">
    <property type="entry name" value="Phoshotransferase/anion transport protein"/>
    <property type="match status" value="1"/>
</dbReference>
<dbReference type="GO" id="GO:0005737">
    <property type="term" value="C:cytoplasm"/>
    <property type="evidence" value="ECO:0007669"/>
    <property type="project" value="UniProtKB-SubCell"/>
</dbReference>
<dbReference type="RefSeq" id="WP_028326308.1">
    <property type="nucleotide sequence ID" value="NZ_JAAFOD010000001.1"/>
</dbReference>
<evidence type="ECO:0000313" key="13">
    <source>
        <dbReference type="EMBL" id="SNV23241.1"/>
    </source>
</evidence>
<dbReference type="GO" id="GO:0009401">
    <property type="term" value="P:phosphoenolpyruvate-dependent sugar phosphotransferase system"/>
    <property type="evidence" value="ECO:0007669"/>
    <property type="project" value="UniProtKB-KW"/>
</dbReference>
<keyword evidence="2" id="KW-0813">Transport</keyword>
<evidence type="ECO:0000256" key="8">
    <source>
        <dbReference type="ARBA" id="ARBA00037387"/>
    </source>
</evidence>
<evidence type="ECO:0000256" key="2">
    <source>
        <dbReference type="ARBA" id="ARBA00022448"/>
    </source>
</evidence>
<proteinExistence type="predicted"/>
<feature type="compositionally biased region" description="Low complexity" evidence="11">
    <location>
        <begin position="145"/>
        <end position="155"/>
    </location>
</feature>
<dbReference type="OrthoDB" id="1634238at2"/>
<dbReference type="PANTHER" id="PTHR36203">
    <property type="entry name" value="ASCORBATE-SPECIFIC PTS SYSTEM EIIA COMPONENT"/>
    <property type="match status" value="1"/>
</dbReference>
<evidence type="ECO:0000256" key="5">
    <source>
        <dbReference type="ARBA" id="ARBA00022679"/>
    </source>
</evidence>
<evidence type="ECO:0000313" key="14">
    <source>
        <dbReference type="Proteomes" id="UP000242637"/>
    </source>
</evidence>
<dbReference type="Pfam" id="PF00359">
    <property type="entry name" value="PTS_EIIA_2"/>
    <property type="match status" value="1"/>
</dbReference>
<dbReference type="PANTHER" id="PTHR36203:SF1">
    <property type="entry name" value="ASCORBATE-SPECIFIC PTS SYSTEM EIIA COMPONENT"/>
    <property type="match status" value="1"/>
</dbReference>
<evidence type="ECO:0000256" key="10">
    <source>
        <dbReference type="ARBA" id="ARBA00042072"/>
    </source>
</evidence>
<dbReference type="InterPro" id="IPR051351">
    <property type="entry name" value="Ascorbate-PTS_EIIA_comp"/>
</dbReference>
<evidence type="ECO:0000259" key="12">
    <source>
        <dbReference type="PROSITE" id="PS51094"/>
    </source>
</evidence>
<evidence type="ECO:0000256" key="3">
    <source>
        <dbReference type="ARBA" id="ARBA00022490"/>
    </source>
</evidence>
<accession>A0A239VLP4</accession>
<dbReference type="GO" id="GO:0016301">
    <property type="term" value="F:kinase activity"/>
    <property type="evidence" value="ECO:0007669"/>
    <property type="project" value="UniProtKB-KW"/>
</dbReference>
<evidence type="ECO:0000256" key="7">
    <source>
        <dbReference type="ARBA" id="ARBA00022777"/>
    </source>
</evidence>
<dbReference type="EMBL" id="LT906453">
    <property type="protein sequence ID" value="SNV23241.1"/>
    <property type="molecule type" value="Genomic_DNA"/>
</dbReference>
<dbReference type="InterPro" id="IPR016152">
    <property type="entry name" value="PTrfase/Anion_transptr"/>
</dbReference>
<keyword evidence="14" id="KW-1185">Reference proteome</keyword>
<dbReference type="STRING" id="1121387.GCA_000429885_00137"/>
<dbReference type="GeneID" id="63459962"/>
<dbReference type="AlphaFoldDB" id="A0A239VLP4"/>
<evidence type="ECO:0000256" key="4">
    <source>
        <dbReference type="ARBA" id="ARBA00022553"/>
    </source>
</evidence>
<name>A0A239VLP4_9MICO</name>
<protein>
    <recommendedName>
        <fullName evidence="9">Ascorbate-specific PTS system EIIA component</fullName>
    </recommendedName>
    <alternativeName>
        <fullName evidence="10">Ascorbate-specific phosphotransferase enzyme IIA component</fullName>
    </alternativeName>
</protein>
<dbReference type="Pfam" id="PF02302">
    <property type="entry name" value="PTS_IIB"/>
    <property type="match status" value="1"/>
</dbReference>
<feature type="domain" description="PTS EIIA type-2" evidence="12">
    <location>
        <begin position="6"/>
        <end position="149"/>
    </location>
</feature>
<feature type="region of interest" description="Disordered" evidence="11">
    <location>
        <begin position="145"/>
        <end position="174"/>
    </location>
</feature>
<dbReference type="PROSITE" id="PS51094">
    <property type="entry name" value="PTS_EIIA_TYPE_2"/>
    <property type="match status" value="1"/>
</dbReference>